<keyword evidence="1" id="KW-0677">Repeat</keyword>
<dbReference type="WBParaSite" id="nRc.2.0.1.t04502-RA">
    <property type="protein sequence ID" value="nRc.2.0.1.t04502-RA"/>
    <property type="gene ID" value="nRc.2.0.1.g04502"/>
</dbReference>
<evidence type="ECO:0000256" key="3">
    <source>
        <dbReference type="SAM" id="MobiDB-lite"/>
    </source>
</evidence>
<feature type="domain" description="K Homology" evidence="4">
    <location>
        <begin position="149"/>
        <end position="225"/>
    </location>
</feature>
<dbReference type="Gene3D" id="3.30.310.210">
    <property type="match status" value="2"/>
</dbReference>
<keyword evidence="5" id="KW-1185">Reference proteome</keyword>
<dbReference type="AlphaFoldDB" id="A0A915HSZ1"/>
<reference evidence="6" key="1">
    <citation type="submission" date="2022-11" db="UniProtKB">
        <authorList>
            <consortium name="WormBaseParasite"/>
        </authorList>
    </citation>
    <scope>IDENTIFICATION</scope>
</reference>
<feature type="region of interest" description="Disordered" evidence="3">
    <location>
        <begin position="87"/>
        <end position="126"/>
    </location>
</feature>
<dbReference type="InterPro" id="IPR004088">
    <property type="entry name" value="KH_dom_type_1"/>
</dbReference>
<dbReference type="PANTHER" id="PTHR10288">
    <property type="entry name" value="KH DOMAIN CONTAINING RNA BINDING PROTEIN"/>
    <property type="match status" value="1"/>
</dbReference>
<feature type="region of interest" description="Disordered" evidence="3">
    <location>
        <begin position="424"/>
        <end position="458"/>
    </location>
</feature>
<dbReference type="GO" id="GO:0003723">
    <property type="term" value="F:RNA binding"/>
    <property type="evidence" value="ECO:0007669"/>
    <property type="project" value="UniProtKB-UniRule"/>
</dbReference>
<dbReference type="SUPFAM" id="SSF54791">
    <property type="entry name" value="Eukaryotic type KH-domain (KH-domain type I)"/>
    <property type="match status" value="3"/>
</dbReference>
<keyword evidence="2" id="KW-0694">RNA-binding</keyword>
<evidence type="ECO:0000259" key="4">
    <source>
        <dbReference type="SMART" id="SM00322"/>
    </source>
</evidence>
<evidence type="ECO:0000256" key="1">
    <source>
        <dbReference type="ARBA" id="ARBA00022737"/>
    </source>
</evidence>
<feature type="domain" description="K Homology" evidence="4">
    <location>
        <begin position="389"/>
        <end position="473"/>
    </location>
</feature>
<proteinExistence type="predicted"/>
<evidence type="ECO:0000256" key="2">
    <source>
        <dbReference type="PROSITE-ProRule" id="PRU00117"/>
    </source>
</evidence>
<feature type="compositionally biased region" description="Polar residues" evidence="3">
    <location>
        <begin position="434"/>
        <end position="458"/>
    </location>
</feature>
<dbReference type="InterPro" id="IPR036612">
    <property type="entry name" value="KH_dom_type_1_sf"/>
</dbReference>
<accession>A0A915HSZ1</accession>
<dbReference type="Pfam" id="PF00013">
    <property type="entry name" value="KH_1"/>
    <property type="match status" value="3"/>
</dbReference>
<dbReference type="Proteomes" id="UP000887565">
    <property type="component" value="Unplaced"/>
</dbReference>
<feature type="compositionally biased region" description="Polar residues" evidence="3">
    <location>
        <begin position="95"/>
        <end position="126"/>
    </location>
</feature>
<sequence length="532" mass="59026">MGEDRLNGLAQLYINRNVNLDVEEKRARLPHRDGYEGILALPEVLKGDNWVPNYEREWRARNIGLRQMLYDHNSLQNKQLYTANAVQQHVEESSSNKFNPQSQLSYSTNQPDSKQQFSTSKMNQNRRPYPAVRLAPQQQMNGGSRGHVNDLPIRMIINAKYVGAVIGQAGANIREICHASKAKCVIDITRSIREGNGNLVEKAVNVYGSLNNASGACIKILEIIMRESSNDPVNHGKSIETELKLLAHNNLIGRLIGKRGSTIRKIMDETACIIFISKYQARAMYSIPINPLPPISPLMFRASDFAPMTAAYGTAAINAYTMNSSYRQIPVYGQNVASPRHDTSQLSGQQNNKGTGRMNVTPNGIASSAVNPYDSYQTGRSGNTSPGRSLEISYVWVPGTAVGALIGTQGSNIRKIMRSSGARIHIDSPKPTTPMENNTGQQNGLTPTSKPETADQSPNAQMLKQVALANEVAPPNSKQMERRSQFWVFHRLSEDHYIYFDSMRLCIDIPIPGSVIGRIIGKKGYNRVEFIK</sequence>
<feature type="domain" description="K Homology" evidence="4">
    <location>
        <begin position="239"/>
        <end position="319"/>
    </location>
</feature>
<dbReference type="PROSITE" id="PS50084">
    <property type="entry name" value="KH_TYPE_1"/>
    <property type="match status" value="3"/>
</dbReference>
<feature type="compositionally biased region" description="Polar residues" evidence="3">
    <location>
        <begin position="344"/>
        <end position="387"/>
    </location>
</feature>
<dbReference type="SMART" id="SM00322">
    <property type="entry name" value="KH"/>
    <property type="match status" value="3"/>
</dbReference>
<organism evidence="5 6">
    <name type="scientific">Romanomermis culicivorax</name>
    <name type="common">Nematode worm</name>
    <dbReference type="NCBI Taxonomy" id="13658"/>
    <lineage>
        <taxon>Eukaryota</taxon>
        <taxon>Metazoa</taxon>
        <taxon>Ecdysozoa</taxon>
        <taxon>Nematoda</taxon>
        <taxon>Enoplea</taxon>
        <taxon>Dorylaimia</taxon>
        <taxon>Mermithida</taxon>
        <taxon>Mermithoidea</taxon>
        <taxon>Mermithidae</taxon>
        <taxon>Romanomermis</taxon>
    </lineage>
</organism>
<dbReference type="InterPro" id="IPR004087">
    <property type="entry name" value="KH_dom"/>
</dbReference>
<protein>
    <submittedName>
        <fullName evidence="6">K Homology domain-containing protein</fullName>
    </submittedName>
</protein>
<feature type="region of interest" description="Disordered" evidence="3">
    <location>
        <begin position="337"/>
        <end position="388"/>
    </location>
</feature>
<evidence type="ECO:0000313" key="5">
    <source>
        <dbReference type="Proteomes" id="UP000887565"/>
    </source>
</evidence>
<name>A0A915HSZ1_ROMCU</name>
<evidence type="ECO:0000313" key="6">
    <source>
        <dbReference type="WBParaSite" id="nRc.2.0.1.t04502-RA"/>
    </source>
</evidence>